<dbReference type="Gene3D" id="3.40.630.30">
    <property type="match status" value="1"/>
</dbReference>
<dbReference type="AlphaFoldDB" id="A0A382GQ34"/>
<name>A0A382GQ34_9ZZZZ</name>
<proteinExistence type="predicted"/>
<organism evidence="1">
    <name type="scientific">marine metagenome</name>
    <dbReference type="NCBI Taxonomy" id="408172"/>
    <lineage>
        <taxon>unclassified sequences</taxon>
        <taxon>metagenomes</taxon>
        <taxon>ecological metagenomes</taxon>
    </lineage>
</organism>
<evidence type="ECO:0008006" key="2">
    <source>
        <dbReference type="Google" id="ProtNLM"/>
    </source>
</evidence>
<sequence>MYQNFPTLYPYMKFAVKDDFLEISNLFKKNRKLFPHIRMGYLLKSIQQNECIFTDGVVIIFKIHQRTVRIGNITKSQKSDCHLNQIVSTTRDGSASKILNQFFNYISLLPHASGVIYLNVRSENDRAKKFYERNGMKLIDKISWSDGKIEGDVYQIIVKKNGSQNLESFFPSFDASKYV</sequence>
<protein>
    <recommendedName>
        <fullName evidence="2">N-acetyltransferase domain-containing protein</fullName>
    </recommendedName>
</protein>
<dbReference type="InterPro" id="IPR016181">
    <property type="entry name" value="Acyl_CoA_acyltransferase"/>
</dbReference>
<evidence type="ECO:0000313" key="1">
    <source>
        <dbReference type="EMBL" id="SVB77002.1"/>
    </source>
</evidence>
<gene>
    <name evidence="1" type="ORF">METZ01_LOCUS229856</name>
</gene>
<accession>A0A382GQ34</accession>
<dbReference type="EMBL" id="UINC01056684">
    <property type="protein sequence ID" value="SVB77002.1"/>
    <property type="molecule type" value="Genomic_DNA"/>
</dbReference>
<reference evidence="1" key="1">
    <citation type="submission" date="2018-05" db="EMBL/GenBank/DDBJ databases">
        <authorList>
            <person name="Lanie J.A."/>
            <person name="Ng W.-L."/>
            <person name="Kazmierczak K.M."/>
            <person name="Andrzejewski T.M."/>
            <person name="Davidsen T.M."/>
            <person name="Wayne K.J."/>
            <person name="Tettelin H."/>
            <person name="Glass J.I."/>
            <person name="Rusch D."/>
            <person name="Podicherti R."/>
            <person name="Tsui H.-C.T."/>
            <person name="Winkler M.E."/>
        </authorList>
    </citation>
    <scope>NUCLEOTIDE SEQUENCE</scope>
</reference>
<dbReference type="SUPFAM" id="SSF55729">
    <property type="entry name" value="Acyl-CoA N-acyltransferases (Nat)"/>
    <property type="match status" value="1"/>
</dbReference>